<dbReference type="Pfam" id="PF13648">
    <property type="entry name" value="Lipocalin_4"/>
    <property type="match status" value="1"/>
</dbReference>
<accession>A0A3D9AWE8</accession>
<evidence type="ECO:0000313" key="2">
    <source>
        <dbReference type="EMBL" id="REC45256.1"/>
    </source>
</evidence>
<comment type="caution">
    <text evidence="2">The sequence shown here is derived from an EMBL/GenBank/DDBJ whole genome shotgun (WGS) entry which is preliminary data.</text>
</comment>
<name>A0A3D9AWE8_9FLAO</name>
<evidence type="ECO:0000313" key="3">
    <source>
        <dbReference type="Proteomes" id="UP000256257"/>
    </source>
</evidence>
<feature type="domain" description="Lipocalin-like" evidence="1">
    <location>
        <begin position="63"/>
        <end position="145"/>
    </location>
</feature>
<reference evidence="2 3" key="1">
    <citation type="submission" date="2018-06" db="EMBL/GenBank/DDBJ databases">
        <title>Novel Chryseobacterium species.</title>
        <authorList>
            <person name="Newman J."/>
            <person name="Hugo C."/>
            <person name="Oosthuizen L."/>
            <person name="Charimba G."/>
        </authorList>
    </citation>
    <scope>NUCLEOTIDE SEQUENCE [LARGE SCALE GENOMIC DNA]</scope>
    <source>
        <strain evidence="2 3">7_F195</strain>
    </source>
</reference>
<evidence type="ECO:0000259" key="1">
    <source>
        <dbReference type="Pfam" id="PF13648"/>
    </source>
</evidence>
<dbReference type="InterPro" id="IPR024311">
    <property type="entry name" value="Lipocalin-like"/>
</dbReference>
<organism evidence="2 3">
    <name type="scientific">Chryseobacterium pennipullorum</name>
    <dbReference type="NCBI Taxonomy" id="2258963"/>
    <lineage>
        <taxon>Bacteria</taxon>
        <taxon>Pseudomonadati</taxon>
        <taxon>Bacteroidota</taxon>
        <taxon>Flavobacteriia</taxon>
        <taxon>Flavobacteriales</taxon>
        <taxon>Weeksellaceae</taxon>
        <taxon>Chryseobacterium group</taxon>
        <taxon>Chryseobacterium</taxon>
    </lineage>
</organism>
<dbReference type="Proteomes" id="UP000256257">
    <property type="component" value="Unassembled WGS sequence"/>
</dbReference>
<gene>
    <name evidence="2" type="ORF">DRF67_16330</name>
</gene>
<dbReference type="EMBL" id="QNVV01000017">
    <property type="protein sequence ID" value="REC45256.1"/>
    <property type="molecule type" value="Genomic_DNA"/>
</dbReference>
<sequence>MIEKMLQSYAGSGKIEDYLCHLTTFNNIMMKRTIFILLVSVLFLSITECTRDDYSDKPAQERILGKWKLVSIVTEVIRPSAPVETSTEYGPEGNYFDFRNDGNVYYSMDGNEEQSESYRIENEDTLKISTEPYFIKELTANKLVFESVKVSPTRTRKQTYNFSR</sequence>
<dbReference type="AlphaFoldDB" id="A0A3D9AWE8"/>
<protein>
    <recommendedName>
        <fullName evidence="1">Lipocalin-like domain-containing protein</fullName>
    </recommendedName>
</protein>
<keyword evidence="3" id="KW-1185">Reference proteome</keyword>
<proteinExistence type="predicted"/>